<name>A0A5K7SBT2_9BACT</name>
<keyword evidence="1" id="KW-0805">Transcription regulation</keyword>
<dbReference type="SMART" id="SM00347">
    <property type="entry name" value="HTH_MARR"/>
    <property type="match status" value="1"/>
</dbReference>
<keyword evidence="2" id="KW-0238">DNA-binding</keyword>
<dbReference type="SUPFAM" id="SSF46785">
    <property type="entry name" value="Winged helix' DNA-binding domain"/>
    <property type="match status" value="1"/>
</dbReference>
<dbReference type="Pfam" id="PF01047">
    <property type="entry name" value="MarR"/>
    <property type="match status" value="1"/>
</dbReference>
<feature type="domain" description="HTH marR-type" evidence="4">
    <location>
        <begin position="1"/>
        <end position="136"/>
    </location>
</feature>
<dbReference type="AlphaFoldDB" id="A0A5K7SBT2"/>
<dbReference type="InterPro" id="IPR036390">
    <property type="entry name" value="WH_DNA-bd_sf"/>
</dbReference>
<reference evidence="5" key="1">
    <citation type="journal article" date="2020" name="Int. J. Syst. Evol. Microbiol.">
        <title>Aquipluma nitroreducens gen. nov. sp. nov., a novel facultatively anaerobic bacterium isolated from a freshwater lake.</title>
        <authorList>
            <person name="Watanabe M."/>
            <person name="Kojima H."/>
            <person name="Fukui M."/>
        </authorList>
    </citation>
    <scope>NUCLEOTIDE SEQUENCE</scope>
    <source>
        <strain evidence="5">MeG22</strain>
    </source>
</reference>
<evidence type="ECO:0000313" key="5">
    <source>
        <dbReference type="EMBL" id="BBE19028.1"/>
    </source>
</evidence>
<organism evidence="5 6">
    <name type="scientific">Aquipluma nitroreducens</name>
    <dbReference type="NCBI Taxonomy" id="2010828"/>
    <lineage>
        <taxon>Bacteria</taxon>
        <taxon>Pseudomonadati</taxon>
        <taxon>Bacteroidota</taxon>
        <taxon>Bacteroidia</taxon>
        <taxon>Marinilabiliales</taxon>
        <taxon>Prolixibacteraceae</taxon>
        <taxon>Aquipluma</taxon>
    </lineage>
</organism>
<dbReference type="Gene3D" id="1.10.10.10">
    <property type="entry name" value="Winged helix-like DNA-binding domain superfamily/Winged helix DNA-binding domain"/>
    <property type="match status" value="1"/>
</dbReference>
<evidence type="ECO:0000259" key="4">
    <source>
        <dbReference type="PROSITE" id="PS50995"/>
    </source>
</evidence>
<dbReference type="PRINTS" id="PR00598">
    <property type="entry name" value="HTHMARR"/>
</dbReference>
<keyword evidence="3" id="KW-0804">Transcription</keyword>
<sequence>MDKLVEIIAKLSLEIGRMEESAKEQFNFNELTLTQMNYLETINNLHNPNLTELAAEMNLTKPTVKVAIDKLIEKDFIYRVKSDDDRRSAHLHLTVKGKVINHMHDFAHKQMAELIAGKLDQTEVKLMEMLFEKVFQKS</sequence>
<dbReference type="PROSITE" id="PS50995">
    <property type="entry name" value="HTH_MARR_2"/>
    <property type="match status" value="1"/>
</dbReference>
<dbReference type="InterPro" id="IPR000835">
    <property type="entry name" value="HTH_MarR-typ"/>
</dbReference>
<dbReference type="GO" id="GO:0003700">
    <property type="term" value="F:DNA-binding transcription factor activity"/>
    <property type="evidence" value="ECO:0007669"/>
    <property type="project" value="InterPro"/>
</dbReference>
<dbReference type="GO" id="GO:0003677">
    <property type="term" value="F:DNA binding"/>
    <property type="evidence" value="ECO:0007669"/>
    <property type="project" value="UniProtKB-KW"/>
</dbReference>
<dbReference type="PANTHER" id="PTHR42756:SF1">
    <property type="entry name" value="TRANSCRIPTIONAL REPRESSOR OF EMRAB OPERON"/>
    <property type="match status" value="1"/>
</dbReference>
<dbReference type="RefSeq" id="WP_318347303.1">
    <property type="nucleotide sequence ID" value="NZ_AP018694.1"/>
</dbReference>
<protein>
    <submittedName>
        <fullName evidence="5">Transcriptional regulator of fatty acid biosynthesis FabT</fullName>
    </submittedName>
</protein>
<evidence type="ECO:0000256" key="1">
    <source>
        <dbReference type="ARBA" id="ARBA00023015"/>
    </source>
</evidence>
<dbReference type="Proteomes" id="UP001193389">
    <property type="component" value="Chromosome"/>
</dbReference>
<dbReference type="InterPro" id="IPR023187">
    <property type="entry name" value="Tscrpt_reg_MarR-type_CS"/>
</dbReference>
<dbReference type="KEGG" id="anf:AQPE_3201"/>
<dbReference type="PANTHER" id="PTHR42756">
    <property type="entry name" value="TRANSCRIPTIONAL REGULATOR, MARR"/>
    <property type="match status" value="1"/>
</dbReference>
<dbReference type="PROSITE" id="PS01117">
    <property type="entry name" value="HTH_MARR_1"/>
    <property type="match status" value="1"/>
</dbReference>
<accession>A0A5K7SBT2</accession>
<evidence type="ECO:0000313" key="6">
    <source>
        <dbReference type="Proteomes" id="UP001193389"/>
    </source>
</evidence>
<dbReference type="InterPro" id="IPR036388">
    <property type="entry name" value="WH-like_DNA-bd_sf"/>
</dbReference>
<evidence type="ECO:0000256" key="3">
    <source>
        <dbReference type="ARBA" id="ARBA00023163"/>
    </source>
</evidence>
<dbReference type="EMBL" id="AP018694">
    <property type="protein sequence ID" value="BBE19028.1"/>
    <property type="molecule type" value="Genomic_DNA"/>
</dbReference>
<keyword evidence="6" id="KW-1185">Reference proteome</keyword>
<proteinExistence type="predicted"/>
<evidence type="ECO:0000256" key="2">
    <source>
        <dbReference type="ARBA" id="ARBA00023125"/>
    </source>
</evidence>
<gene>
    <name evidence="5" type="ORF">AQPE_3201</name>
</gene>